<proteinExistence type="predicted"/>
<dbReference type="EMBL" id="FOPP01000010">
    <property type="protein sequence ID" value="SFH38543.1"/>
    <property type="molecule type" value="Genomic_DNA"/>
</dbReference>
<dbReference type="Proteomes" id="UP000199666">
    <property type="component" value="Unassembled WGS sequence"/>
</dbReference>
<name>A0A1I2ZL53_9SPHI</name>
<dbReference type="STRING" id="414048.SAMN04489864_110118"/>
<evidence type="ECO:0000313" key="1">
    <source>
        <dbReference type="EMBL" id="SFH38543.1"/>
    </source>
</evidence>
<accession>A0A1I2ZL53</accession>
<reference evidence="1 2" key="1">
    <citation type="submission" date="2016-10" db="EMBL/GenBank/DDBJ databases">
        <authorList>
            <person name="de Groot N.N."/>
        </authorList>
    </citation>
    <scope>NUCLEOTIDE SEQUENCE [LARGE SCALE GENOMIC DNA]</scope>
    <source>
        <strain evidence="1 2">DSM 18684</strain>
    </source>
</reference>
<gene>
    <name evidence="1" type="ORF">SAMN04489864_110118</name>
</gene>
<protein>
    <submittedName>
        <fullName evidence="1">Uncharacterized protein</fullName>
    </submittedName>
</protein>
<dbReference type="AlphaFoldDB" id="A0A1I2ZL53"/>
<organism evidence="1 2">
    <name type="scientific">Pedobacter insulae</name>
    <dbReference type="NCBI Taxonomy" id="414048"/>
    <lineage>
        <taxon>Bacteria</taxon>
        <taxon>Pseudomonadati</taxon>
        <taxon>Bacteroidota</taxon>
        <taxon>Sphingobacteriia</taxon>
        <taxon>Sphingobacteriales</taxon>
        <taxon>Sphingobacteriaceae</taxon>
        <taxon>Pedobacter</taxon>
    </lineage>
</organism>
<keyword evidence="2" id="KW-1185">Reference proteome</keyword>
<evidence type="ECO:0000313" key="2">
    <source>
        <dbReference type="Proteomes" id="UP000199666"/>
    </source>
</evidence>
<sequence>MLNKINKVVDKWVVWEETSSLLKYVNKYLVC</sequence>